<dbReference type="AlphaFoldDB" id="A0AB33K6D0"/>
<accession>A0AB33K6D0</accession>
<dbReference type="EMBL" id="AP035881">
    <property type="protein sequence ID" value="BFP47448.1"/>
    <property type="molecule type" value="Genomic_DNA"/>
</dbReference>
<reference evidence="1" key="1">
    <citation type="submission" date="2024-07" db="EMBL/GenBank/DDBJ databases">
        <title>Complete genome sequences of cellulolytic bacteria, Kitasatospora sp. CMC57 and Streptomyces sp. CMC78, isolated from Japanese agricultural soil.</title>
        <authorList>
            <person name="Hashimoto T."/>
            <person name="Ito M."/>
            <person name="Iwamoto M."/>
            <person name="Fukahori D."/>
            <person name="Shoda T."/>
            <person name="Sakoda M."/>
            <person name="Morohoshi T."/>
            <person name="Mitsuboshi M."/>
            <person name="Nishizawa T."/>
        </authorList>
    </citation>
    <scope>NUCLEOTIDE SEQUENCE</scope>
    <source>
        <strain evidence="1">CMC57</strain>
    </source>
</reference>
<dbReference type="RefSeq" id="WP_407989803.1">
    <property type="nucleotide sequence ID" value="NZ_AP035881.2"/>
</dbReference>
<evidence type="ECO:0000313" key="1">
    <source>
        <dbReference type="EMBL" id="BFP47448.1"/>
    </source>
</evidence>
<sequence>MGQNSALPGVRPLAAVHLREALTAAANGHTPAALAALMHIDAESWQAINSRLGQLGADLLDALALAARTGGTP</sequence>
<proteinExistence type="predicted"/>
<protein>
    <submittedName>
        <fullName evidence="1">Uncharacterized protein</fullName>
    </submittedName>
</protein>
<organism evidence="1">
    <name type="scientific">Kitasatospora sp. CMC57</name>
    <dbReference type="NCBI Taxonomy" id="3231513"/>
    <lineage>
        <taxon>Bacteria</taxon>
        <taxon>Bacillati</taxon>
        <taxon>Actinomycetota</taxon>
        <taxon>Actinomycetes</taxon>
        <taxon>Kitasatosporales</taxon>
        <taxon>Streptomycetaceae</taxon>
        <taxon>Kitasatospora</taxon>
    </lineage>
</organism>
<gene>
    <name evidence="1" type="ORF">KCMC57_38160</name>
</gene>
<name>A0AB33K6D0_9ACTN</name>